<dbReference type="OrthoDB" id="5652980at2"/>
<gene>
    <name evidence="3" type="ORF">A8135_06365</name>
    <name evidence="2" type="ORF">Ljam_1187</name>
</gene>
<dbReference type="RefSeq" id="WP_058449212.1">
    <property type="nucleotide sequence ID" value="NZ_CAAAJF010000010.1"/>
</dbReference>
<keyword evidence="5" id="KW-1185">Reference proteome</keyword>
<dbReference type="Proteomes" id="UP000054715">
    <property type="component" value="Unassembled WGS sequence"/>
</dbReference>
<dbReference type="AlphaFoldDB" id="A0A0W0UGE2"/>
<accession>A0A0W0UGE2</accession>
<proteinExistence type="predicted"/>
<comment type="caution">
    <text evidence="2">The sequence shown here is derived from an EMBL/GenBank/DDBJ whole genome shotgun (WGS) entry which is preliminary data.</text>
</comment>
<dbReference type="EMBL" id="LYOZ01000053">
    <property type="protein sequence ID" value="OCH96776.1"/>
    <property type="molecule type" value="Genomic_DNA"/>
</dbReference>
<evidence type="ECO:0000313" key="3">
    <source>
        <dbReference type="EMBL" id="OCH96776.1"/>
    </source>
</evidence>
<dbReference type="PATRIC" id="fig|455.5.peg.1255"/>
<feature type="transmembrane region" description="Helical" evidence="1">
    <location>
        <begin position="12"/>
        <end position="32"/>
    </location>
</feature>
<organism evidence="2 4">
    <name type="scientific">Legionella jamestowniensis</name>
    <dbReference type="NCBI Taxonomy" id="455"/>
    <lineage>
        <taxon>Bacteria</taxon>
        <taxon>Pseudomonadati</taxon>
        <taxon>Pseudomonadota</taxon>
        <taxon>Gammaproteobacteria</taxon>
        <taxon>Legionellales</taxon>
        <taxon>Legionellaceae</taxon>
        <taxon>Legionella</taxon>
    </lineage>
</organism>
<keyword evidence="1" id="KW-0812">Transmembrane</keyword>
<reference evidence="2 4" key="1">
    <citation type="submission" date="2015-11" db="EMBL/GenBank/DDBJ databases">
        <title>Genomic analysis of 38 Legionella species identifies large and diverse effector repertoires.</title>
        <authorList>
            <person name="Burstein D."/>
            <person name="Amaro F."/>
            <person name="Zusman T."/>
            <person name="Lifshitz Z."/>
            <person name="Cohen O."/>
            <person name="Gilbert J.A."/>
            <person name="Pupko T."/>
            <person name="Shuman H.A."/>
            <person name="Segal G."/>
        </authorList>
    </citation>
    <scope>NUCLEOTIDE SEQUENCE [LARGE SCALE GENOMIC DNA]</scope>
    <source>
        <strain evidence="2 4">JA-26-G1-E2</strain>
    </source>
</reference>
<dbReference type="Proteomes" id="UP000093336">
    <property type="component" value="Unassembled WGS sequence"/>
</dbReference>
<evidence type="ECO:0000313" key="2">
    <source>
        <dbReference type="EMBL" id="KTD06992.1"/>
    </source>
</evidence>
<dbReference type="EMBL" id="LNYG01000013">
    <property type="protein sequence ID" value="KTD06992.1"/>
    <property type="molecule type" value="Genomic_DNA"/>
</dbReference>
<dbReference type="STRING" id="455.Ljam_1187"/>
<protein>
    <recommendedName>
        <fullName evidence="6">Tfp pilus assembly protein PilW</fullName>
    </recommendedName>
</protein>
<evidence type="ECO:0000313" key="4">
    <source>
        <dbReference type="Proteomes" id="UP000054715"/>
    </source>
</evidence>
<evidence type="ECO:0000256" key="1">
    <source>
        <dbReference type="SAM" id="Phobius"/>
    </source>
</evidence>
<keyword evidence="1" id="KW-1133">Transmembrane helix</keyword>
<name>A0A0W0UGE2_9GAMM</name>
<sequence length="242" mass="27635">MRKHGGLGLIEMMLSLFLTSVLLGALMGHYLIVKQQYYRAQDLLEQALELDWVDDLIRESVQRAGFTPCIGLSWLKTIDSRNGKKLKAIEVRHPQSLMTYRMNELFNSVLRYDKKSVTIGGNSSYKRKQAVLIADCFHAEVKEIAAIQHHKDGQTIGLKTSLLFNYMEPIYLGEWVEEHFFIHKNNSGKNALYYQREHAEELTPAINNLSATIHLRQRIMTQILLTLTSGETVEIEAAARAS</sequence>
<evidence type="ECO:0000313" key="5">
    <source>
        <dbReference type="Proteomes" id="UP000093336"/>
    </source>
</evidence>
<reference evidence="3 5" key="2">
    <citation type="submission" date="2016-05" db="EMBL/GenBank/DDBJ databases">
        <authorList>
            <person name="Prochazka B."/>
            <person name="Indra A."/>
            <person name="Hasenberger P."/>
            <person name="Blaschitz M."/>
            <person name="Wagner L."/>
            <person name="Wewalka G."/>
            <person name="Sorschag S."/>
            <person name="Schmid D."/>
            <person name="Ruppitsch W."/>
        </authorList>
    </citation>
    <scope>NUCLEOTIDE SEQUENCE [LARGE SCALE GENOMIC DNA]</scope>
    <source>
        <strain evidence="3 5">974010_12</strain>
    </source>
</reference>
<keyword evidence="1" id="KW-0472">Membrane</keyword>
<evidence type="ECO:0008006" key="6">
    <source>
        <dbReference type="Google" id="ProtNLM"/>
    </source>
</evidence>